<gene>
    <name evidence="2" type="ORF">Q8A64_07725</name>
</gene>
<feature type="compositionally biased region" description="Basic and acidic residues" evidence="1">
    <location>
        <begin position="214"/>
        <end position="226"/>
    </location>
</feature>
<feature type="region of interest" description="Disordered" evidence="1">
    <location>
        <begin position="103"/>
        <end position="130"/>
    </location>
</feature>
<feature type="compositionally biased region" description="Basic and acidic residues" evidence="1">
    <location>
        <begin position="269"/>
        <end position="295"/>
    </location>
</feature>
<dbReference type="Proteomes" id="UP001225596">
    <property type="component" value="Unassembled WGS sequence"/>
</dbReference>
<evidence type="ECO:0000313" key="2">
    <source>
        <dbReference type="EMBL" id="MDQ9170301.1"/>
    </source>
</evidence>
<proteinExistence type="predicted"/>
<name>A0ABU1BQL2_9BURK</name>
<accession>A0ABU1BQL2</accession>
<evidence type="ECO:0000313" key="3">
    <source>
        <dbReference type="Proteomes" id="UP001225596"/>
    </source>
</evidence>
<feature type="compositionally biased region" description="Basic and acidic residues" evidence="1">
    <location>
        <begin position="336"/>
        <end position="347"/>
    </location>
</feature>
<feature type="region of interest" description="Disordered" evidence="1">
    <location>
        <begin position="213"/>
        <end position="369"/>
    </location>
</feature>
<evidence type="ECO:0000256" key="1">
    <source>
        <dbReference type="SAM" id="MobiDB-lite"/>
    </source>
</evidence>
<feature type="compositionally biased region" description="Basic and acidic residues" evidence="1">
    <location>
        <begin position="317"/>
        <end position="329"/>
    </location>
</feature>
<organism evidence="2 3">
    <name type="scientific">Keguizhuia sedimenti</name>
    <dbReference type="NCBI Taxonomy" id="3064264"/>
    <lineage>
        <taxon>Bacteria</taxon>
        <taxon>Pseudomonadati</taxon>
        <taxon>Pseudomonadota</taxon>
        <taxon>Betaproteobacteria</taxon>
        <taxon>Burkholderiales</taxon>
        <taxon>Oxalobacteraceae</taxon>
        <taxon>Keguizhuia</taxon>
    </lineage>
</organism>
<feature type="region of interest" description="Disordered" evidence="1">
    <location>
        <begin position="1"/>
        <end position="67"/>
    </location>
</feature>
<protein>
    <recommendedName>
        <fullName evidence="4">C3H1-type domain-containing protein</fullName>
    </recommendedName>
</protein>
<evidence type="ECO:0008006" key="4">
    <source>
        <dbReference type="Google" id="ProtNLM"/>
    </source>
</evidence>
<comment type="caution">
    <text evidence="2">The sequence shown here is derived from an EMBL/GenBank/DDBJ whole genome shotgun (WGS) entry which is preliminary data.</text>
</comment>
<dbReference type="RefSeq" id="WP_338436225.1">
    <property type="nucleotide sequence ID" value="NZ_JAUYVH010000003.1"/>
</dbReference>
<dbReference type="EMBL" id="JAUYVH010000003">
    <property type="protein sequence ID" value="MDQ9170301.1"/>
    <property type="molecule type" value="Genomic_DNA"/>
</dbReference>
<keyword evidence="3" id="KW-1185">Reference proteome</keyword>
<sequence length="418" mass="45348">MNMRPGAPNRAAHSPDPDSLGPQADGRASSHLKSGPSYAGNNIGGPHTRFFTQDGRPLEQDVPPPLPPFIDAAALPFPTHEIPANHIAQADLPHLGHIDPHLTGANWPQPEPGTSVDPFTGHYSRGYAPGAGIPPEDAPVSPLHITLIVTILLAGLALGIGRAWWIDDKLEAAAAKSPAVAASSSRSTGDVPMPSIQSSIDRAYIPPMLNAESDTQKQERQKEEKLAGLAIDPGPVKKESDPPAAPQAHTKTDSPPLLAQPVPPPDLPKAIDVREKASDDEPAKVKAAPPRREASEVQQAKKRKSGKESSQKLASAGKKERISEIDRVRTQAFSETSRDRINEKKSALPDSRIGPQSERRSSFRTNKVARNTVTNSQYARCERINHIIRREQCKWELCNNKWGKGACPSFKHERPFLF</sequence>
<reference evidence="2 3" key="1">
    <citation type="submission" date="2023-08" db="EMBL/GenBank/DDBJ databases">
        <title>Oxalobacteraceae gen .nov., isolated from river sludge outside the plant.</title>
        <authorList>
            <person name="Zhao S.Y."/>
        </authorList>
    </citation>
    <scope>NUCLEOTIDE SEQUENCE [LARGE SCALE GENOMIC DNA]</scope>
    <source>
        <strain evidence="2 3">R-40</strain>
    </source>
</reference>